<feature type="transmembrane region" description="Helical" evidence="2">
    <location>
        <begin position="448"/>
        <end position="467"/>
    </location>
</feature>
<reference evidence="3" key="1">
    <citation type="journal article" date="2020" name="Stud. Mycol.">
        <title>101 Dothideomycetes genomes: a test case for predicting lifestyles and emergence of pathogens.</title>
        <authorList>
            <person name="Haridas S."/>
            <person name="Albert R."/>
            <person name="Binder M."/>
            <person name="Bloem J."/>
            <person name="Labutti K."/>
            <person name="Salamov A."/>
            <person name="Andreopoulos B."/>
            <person name="Baker S."/>
            <person name="Barry K."/>
            <person name="Bills G."/>
            <person name="Bluhm B."/>
            <person name="Cannon C."/>
            <person name="Castanera R."/>
            <person name="Culley D."/>
            <person name="Daum C."/>
            <person name="Ezra D."/>
            <person name="Gonzalez J."/>
            <person name="Henrissat B."/>
            <person name="Kuo A."/>
            <person name="Liang C."/>
            <person name="Lipzen A."/>
            <person name="Lutzoni F."/>
            <person name="Magnuson J."/>
            <person name="Mondo S."/>
            <person name="Nolan M."/>
            <person name="Ohm R."/>
            <person name="Pangilinan J."/>
            <person name="Park H.-J."/>
            <person name="Ramirez L."/>
            <person name="Alfaro M."/>
            <person name="Sun H."/>
            <person name="Tritt A."/>
            <person name="Yoshinaga Y."/>
            <person name="Zwiers L.-H."/>
            <person name="Turgeon B."/>
            <person name="Goodwin S."/>
            <person name="Spatafora J."/>
            <person name="Crous P."/>
            <person name="Grigoriev I."/>
        </authorList>
    </citation>
    <scope>NUCLEOTIDE SEQUENCE</scope>
    <source>
        <strain evidence="3">CBS 122367</strain>
    </source>
</reference>
<gene>
    <name evidence="3" type="ORF">K458DRAFT_370386</name>
</gene>
<feature type="transmembrane region" description="Helical" evidence="2">
    <location>
        <begin position="263"/>
        <end position="281"/>
    </location>
</feature>
<keyword evidence="2" id="KW-0472">Membrane</keyword>
<name>A0A6G1IW52_9PLEO</name>
<keyword evidence="4" id="KW-1185">Reference proteome</keyword>
<feature type="transmembrane region" description="Helical" evidence="2">
    <location>
        <begin position="382"/>
        <end position="405"/>
    </location>
</feature>
<dbReference type="InterPro" id="IPR053018">
    <property type="entry name" value="Elsinochrome_Biosynth-Asso"/>
</dbReference>
<dbReference type="Proteomes" id="UP000799291">
    <property type="component" value="Unassembled WGS sequence"/>
</dbReference>
<keyword evidence="2" id="KW-1133">Transmembrane helix</keyword>
<feature type="transmembrane region" description="Helical" evidence="2">
    <location>
        <begin position="51"/>
        <end position="73"/>
    </location>
</feature>
<feature type="compositionally biased region" description="Acidic residues" evidence="1">
    <location>
        <begin position="117"/>
        <end position="128"/>
    </location>
</feature>
<organism evidence="3 4">
    <name type="scientific">Lentithecium fluviatile CBS 122367</name>
    <dbReference type="NCBI Taxonomy" id="1168545"/>
    <lineage>
        <taxon>Eukaryota</taxon>
        <taxon>Fungi</taxon>
        <taxon>Dikarya</taxon>
        <taxon>Ascomycota</taxon>
        <taxon>Pezizomycotina</taxon>
        <taxon>Dothideomycetes</taxon>
        <taxon>Pleosporomycetidae</taxon>
        <taxon>Pleosporales</taxon>
        <taxon>Massarineae</taxon>
        <taxon>Lentitheciaceae</taxon>
        <taxon>Lentithecium</taxon>
    </lineage>
</organism>
<accession>A0A6G1IW52</accession>
<feature type="region of interest" description="Disordered" evidence="1">
    <location>
        <begin position="212"/>
        <end position="232"/>
    </location>
</feature>
<evidence type="ECO:0000313" key="3">
    <source>
        <dbReference type="EMBL" id="KAF2682486.1"/>
    </source>
</evidence>
<keyword evidence="2" id="KW-0812">Transmembrane</keyword>
<dbReference type="EMBL" id="MU005587">
    <property type="protein sequence ID" value="KAF2682486.1"/>
    <property type="molecule type" value="Genomic_DNA"/>
</dbReference>
<dbReference type="PANTHER" id="PTHR37577">
    <property type="entry name" value="INTEGRAL MEMBRANE PROTEIN"/>
    <property type="match status" value="1"/>
</dbReference>
<evidence type="ECO:0000256" key="1">
    <source>
        <dbReference type="SAM" id="MobiDB-lite"/>
    </source>
</evidence>
<dbReference type="AlphaFoldDB" id="A0A6G1IW52"/>
<evidence type="ECO:0000313" key="4">
    <source>
        <dbReference type="Proteomes" id="UP000799291"/>
    </source>
</evidence>
<dbReference type="OrthoDB" id="5427664at2759"/>
<feature type="transmembrane region" description="Helical" evidence="2">
    <location>
        <begin position="309"/>
        <end position="327"/>
    </location>
</feature>
<proteinExistence type="predicted"/>
<sequence>MWESTTNFTFANTEYDWWCRFNTTRLYYNVTDLDYCRCNVTFSADPDISGIGVMTSFAGMSLCTIIVALLPAWHDTSVRQKARFKWLLRPNEDESQSFEMALENSSARLSEHIADRDGEEAEENDEETTTLGSQEQNDSKEKHHRWLSLAEKLLGNLCDLQLLTGAAIITAAFAQGDGLSFYHQCFVINYWWFALNSFWAARLDEAWNDSNPSASATAEKSDPSNQASITASNETAVGTSSIIQRIDAFFRGTERFRSYLRRFLVFICAASFSVLYGRSIWAQNYKDWNTLVSGRCYLFHDKSAWNSDWFWLAGVSLYALVLMLSLVNRTKEMLVVYSEGLHSGEERLFRDCVVRWREAQILSRNPKGPRNWRWRARLTGNFFVYLGAVVLALIYSACAQFLAIWSFGDGFYALEVCFYLGMWAWSFYDIVDLKISNSRLVVGNETAWGFGQVLAVVLMGAFVFYVVDGLGEEKGKDMNLKSISV</sequence>
<evidence type="ECO:0000256" key="2">
    <source>
        <dbReference type="SAM" id="Phobius"/>
    </source>
</evidence>
<feature type="region of interest" description="Disordered" evidence="1">
    <location>
        <begin position="114"/>
        <end position="139"/>
    </location>
</feature>
<dbReference type="PANTHER" id="PTHR37577:SF1">
    <property type="entry name" value="INTEGRAL MEMBRANE PROTEIN"/>
    <property type="match status" value="1"/>
</dbReference>
<protein>
    <submittedName>
        <fullName evidence="3">Uncharacterized protein</fullName>
    </submittedName>
</protein>